<dbReference type="HAMAP" id="MF_01082">
    <property type="entry name" value="TruD"/>
    <property type="match status" value="1"/>
</dbReference>
<dbReference type="Pfam" id="PF01142">
    <property type="entry name" value="TruD"/>
    <property type="match status" value="2"/>
</dbReference>
<dbReference type="InterPro" id="IPR011760">
    <property type="entry name" value="PsdUridine_synth_TruD_insert"/>
</dbReference>
<dbReference type="PROSITE" id="PS01268">
    <property type="entry name" value="UPF0024"/>
    <property type="match status" value="1"/>
</dbReference>
<evidence type="ECO:0000256" key="1">
    <source>
        <dbReference type="ARBA" id="ARBA00007953"/>
    </source>
</evidence>
<dbReference type="GO" id="GO:0160150">
    <property type="term" value="F:tRNA pseudouridine(13) synthase activity"/>
    <property type="evidence" value="ECO:0007669"/>
    <property type="project" value="UniProtKB-EC"/>
</dbReference>
<evidence type="ECO:0000313" key="5">
    <source>
        <dbReference type="EMBL" id="ALB22627.1"/>
    </source>
</evidence>
<dbReference type="CDD" id="cd02575">
    <property type="entry name" value="PseudoU_synth_EcTruD"/>
    <property type="match status" value="1"/>
</dbReference>
<dbReference type="GO" id="GO:0003723">
    <property type="term" value="F:RNA binding"/>
    <property type="evidence" value="ECO:0007669"/>
    <property type="project" value="InterPro"/>
</dbReference>
<dbReference type="RefSeq" id="WP_017377576.1">
    <property type="nucleotide sequence ID" value="NZ_CP012508.1"/>
</dbReference>
<evidence type="ECO:0000256" key="3">
    <source>
        <dbReference type="ARBA" id="ARBA00023235"/>
    </source>
</evidence>
<comment type="catalytic activity">
    <reaction evidence="4">
        <text>uridine(13) in tRNA = pseudouridine(13) in tRNA</text>
        <dbReference type="Rhea" id="RHEA:42540"/>
        <dbReference type="Rhea" id="RHEA-COMP:10105"/>
        <dbReference type="Rhea" id="RHEA-COMP:10106"/>
        <dbReference type="ChEBI" id="CHEBI:65314"/>
        <dbReference type="ChEBI" id="CHEBI:65315"/>
        <dbReference type="EC" id="5.4.99.27"/>
    </reaction>
</comment>
<comment type="similarity">
    <text evidence="1 4">Belongs to the pseudouridine synthase TruD family.</text>
</comment>
<evidence type="ECO:0000256" key="4">
    <source>
        <dbReference type="HAMAP-Rule" id="MF_01082"/>
    </source>
</evidence>
<dbReference type="EMBL" id="CP012508">
    <property type="protein sequence ID" value="ALB22627.1"/>
    <property type="molecule type" value="Genomic_DNA"/>
</dbReference>
<dbReference type="InterPro" id="IPR001656">
    <property type="entry name" value="PsdUridine_synth_TruD"/>
</dbReference>
<dbReference type="PANTHER" id="PTHR47811:SF1">
    <property type="entry name" value="TRNA PSEUDOURIDINE SYNTHASE D"/>
    <property type="match status" value="1"/>
</dbReference>
<sequence length="363" mass="41672">MNIPLSFNWHYLNTAPHISCNYKGKPDDFQVDEVPLLDPEQFSGQGEHVFLHMEKKAMNTEWLAKELARFADIPVRDVSFAGLKDRDALTTQWFSLRIPGKREFDWSLLNNDKIRVLAIGRHQKKLRRGQLAGNRFRLVLRNCQGDNALWQQRLELLKTQGIPNYFGPQRFGREGNNIQAALAMFEGKRVKRQQKSIYLSALRAYLFNQVLSVRLARGLANTVMLGDVMNLMGSNSIFSVDELNNDLHDELKNRLHQRDIVLTGPLAGKAKQDKNSTTPAAVFEQDVLTAAGLETWQQGLIQYGLDADRRALFVYLRDFNWHWLDDQTLELQFFLAKGSFATSVLRELANCERAEFAVFEEAK</sequence>
<gene>
    <name evidence="4 5" type="primary">truD</name>
    <name evidence="5" type="ORF">KU39_1445</name>
</gene>
<dbReference type="InterPro" id="IPR020103">
    <property type="entry name" value="PsdUridine_synth_cat_dom_sf"/>
</dbReference>
<accession>A0A1L6TBE0</accession>
<dbReference type="GO" id="GO:0005829">
    <property type="term" value="C:cytosol"/>
    <property type="evidence" value="ECO:0007669"/>
    <property type="project" value="TreeGrafter"/>
</dbReference>
<dbReference type="Gene3D" id="3.30.2340.10">
    <property type="entry name" value="TruD, insertion domain"/>
    <property type="match status" value="1"/>
</dbReference>
<dbReference type="InterPro" id="IPR020119">
    <property type="entry name" value="PsdUridine_synth_TruD_CS"/>
</dbReference>
<organism evidence="5 6">
    <name type="scientific">Piscirickettsia salmonis</name>
    <dbReference type="NCBI Taxonomy" id="1238"/>
    <lineage>
        <taxon>Bacteria</taxon>
        <taxon>Pseudomonadati</taxon>
        <taxon>Pseudomonadota</taxon>
        <taxon>Gammaproteobacteria</taxon>
        <taxon>Thiotrichales</taxon>
        <taxon>Piscirickettsiaceae</taxon>
        <taxon>Piscirickettsia</taxon>
    </lineage>
</organism>
<dbReference type="EC" id="5.4.99.27" evidence="4"/>
<keyword evidence="3 4" id="KW-0413">Isomerase</keyword>
<dbReference type="Gene3D" id="3.30.2350.20">
    <property type="entry name" value="TruD, catalytic domain"/>
    <property type="match status" value="1"/>
</dbReference>
<dbReference type="InterPro" id="IPR042214">
    <property type="entry name" value="TruD_catalytic"/>
</dbReference>
<dbReference type="AlphaFoldDB" id="A0A1L6TBE0"/>
<dbReference type="InterPro" id="IPR050170">
    <property type="entry name" value="TruD_pseudoU_synthase"/>
</dbReference>
<comment type="function">
    <text evidence="4">Responsible for synthesis of pseudouridine from uracil-13 in transfer RNAs.</text>
</comment>
<keyword evidence="2 4" id="KW-0819">tRNA processing</keyword>
<dbReference type="OrthoDB" id="1550679at2"/>
<dbReference type="Proteomes" id="UP000029558">
    <property type="component" value="Chromosome"/>
</dbReference>
<dbReference type="InterPro" id="IPR043165">
    <property type="entry name" value="TruD_insert_sf"/>
</dbReference>
<feature type="active site" description="Nucleophile" evidence="4">
    <location>
        <position position="85"/>
    </location>
</feature>
<reference evidence="5 6" key="1">
    <citation type="journal article" date="2014" name="Genome Announc.">
        <title>Comparative Genome Analysis of Two Isolates of the Fish Pathogen Piscirickettsia salmonis from Different Hosts Reveals Major Differences in Virulence-Associated Secretion Systems.</title>
        <authorList>
            <person name="Bohle H."/>
            <person name="Henriquez P."/>
            <person name="Grothusen H."/>
            <person name="Navas E."/>
            <person name="Sandoval A."/>
            <person name="Bustamante F."/>
            <person name="Bustos P."/>
            <person name="Mancilla M."/>
        </authorList>
    </citation>
    <scope>NUCLEOTIDE SEQUENCE [LARGE SCALE GENOMIC DNA]</scope>
    <source>
        <strain evidence="6">B1-32597</strain>
    </source>
</reference>
<evidence type="ECO:0000256" key="2">
    <source>
        <dbReference type="ARBA" id="ARBA00022694"/>
    </source>
</evidence>
<dbReference type="PROSITE" id="PS50984">
    <property type="entry name" value="TRUD"/>
    <property type="match status" value="1"/>
</dbReference>
<proteinExistence type="inferred from homology"/>
<evidence type="ECO:0000313" key="6">
    <source>
        <dbReference type="Proteomes" id="UP000029558"/>
    </source>
</evidence>
<dbReference type="PANTHER" id="PTHR47811">
    <property type="entry name" value="TRNA PSEUDOURIDINE SYNTHASE D"/>
    <property type="match status" value="1"/>
</dbReference>
<dbReference type="SUPFAM" id="SSF55120">
    <property type="entry name" value="Pseudouridine synthase"/>
    <property type="match status" value="1"/>
</dbReference>
<name>A0A1L6TBE0_PISSA</name>
<protein>
    <recommendedName>
        <fullName evidence="4">tRNA pseudouridine synthase D</fullName>
        <ecNumber evidence="4">5.4.99.27</ecNumber>
    </recommendedName>
    <alternativeName>
        <fullName evidence="4">tRNA pseudouridine(13) synthase</fullName>
    </alternativeName>
    <alternativeName>
        <fullName evidence="4">tRNA pseudouridylate synthase D</fullName>
    </alternativeName>
    <alternativeName>
        <fullName evidence="4">tRNA-uridine isomerase D</fullName>
    </alternativeName>
</protein>
<dbReference type="GO" id="GO:0031119">
    <property type="term" value="P:tRNA pseudouridine synthesis"/>
    <property type="evidence" value="ECO:0007669"/>
    <property type="project" value="UniProtKB-UniRule"/>
</dbReference>